<dbReference type="InterPro" id="IPR054485">
    <property type="entry name" value="FlK-like_dom"/>
</dbReference>
<feature type="active site" evidence="1">
    <location>
        <position position="39"/>
    </location>
</feature>
<protein>
    <submittedName>
        <fullName evidence="4">Thioesterase</fullName>
    </submittedName>
</protein>
<evidence type="ECO:0000259" key="3">
    <source>
        <dbReference type="Pfam" id="PF22636"/>
    </source>
</evidence>
<evidence type="ECO:0000313" key="4">
    <source>
        <dbReference type="EMBL" id="PUA80482.1"/>
    </source>
</evidence>
<dbReference type="PANTHER" id="PTHR36934">
    <property type="entry name" value="BLR0278 PROTEIN"/>
    <property type="match status" value="1"/>
</dbReference>
<evidence type="ECO:0000256" key="1">
    <source>
        <dbReference type="PIRSR" id="PIRSR014972-1"/>
    </source>
</evidence>
<feature type="binding site" evidence="2">
    <location>
        <position position="58"/>
    </location>
    <ligand>
        <name>CoA</name>
        <dbReference type="ChEBI" id="CHEBI:57287"/>
    </ligand>
</feature>
<feature type="binding site" evidence="2">
    <location>
        <position position="111"/>
    </location>
    <ligand>
        <name>substrate</name>
    </ligand>
</feature>
<evidence type="ECO:0000313" key="5">
    <source>
        <dbReference type="Proteomes" id="UP000244867"/>
    </source>
</evidence>
<feature type="active site" evidence="1">
    <location>
        <position position="65"/>
    </location>
</feature>
<name>A0A2R7YVU3_9ACTN</name>
<comment type="caution">
    <text evidence="4">The sequence shown here is derived from an EMBL/GenBank/DDBJ whole genome shotgun (WGS) entry which is preliminary data.</text>
</comment>
<dbReference type="AlphaFoldDB" id="A0A2R7YVU3"/>
<dbReference type="Gene3D" id="3.10.129.10">
    <property type="entry name" value="Hotdog Thioesterase"/>
    <property type="match status" value="1"/>
</dbReference>
<dbReference type="OrthoDB" id="5243809at2"/>
<dbReference type="PANTHER" id="PTHR36934:SF1">
    <property type="entry name" value="THIOESTERASE DOMAIN-CONTAINING PROTEIN"/>
    <property type="match status" value="1"/>
</dbReference>
<dbReference type="EMBL" id="PYXZ01000006">
    <property type="protein sequence ID" value="PUA80482.1"/>
    <property type="molecule type" value="Genomic_DNA"/>
</dbReference>
<sequence>MPDLNATLSFTVTDDDTAVAVGSGSLPVLGTPRLLAWCEAATCAAIESALPDGATSVGTRVQLEHLAASPVGAVVEVSASAAYVDGRLHRFTVSARDTAGGRVVGAGEVTRVVVDAERFMSRV</sequence>
<accession>A0A2R7YVU3</accession>
<gene>
    <name evidence="4" type="ORF">C7S10_14135</name>
</gene>
<feature type="binding site" evidence="2">
    <location>
        <position position="58"/>
    </location>
    <ligand>
        <name>substrate</name>
    </ligand>
</feature>
<dbReference type="RefSeq" id="WP_108345288.1">
    <property type="nucleotide sequence ID" value="NZ_PYXZ01000006.1"/>
</dbReference>
<dbReference type="InterPro" id="IPR025540">
    <property type="entry name" value="FlK"/>
</dbReference>
<organism evidence="4 5">
    <name type="scientific">Nocardioides currus</name>
    <dbReference type="NCBI Taxonomy" id="2133958"/>
    <lineage>
        <taxon>Bacteria</taxon>
        <taxon>Bacillati</taxon>
        <taxon>Actinomycetota</taxon>
        <taxon>Actinomycetes</taxon>
        <taxon>Propionibacteriales</taxon>
        <taxon>Nocardioidaceae</taxon>
        <taxon>Nocardioides</taxon>
    </lineage>
</organism>
<dbReference type="Proteomes" id="UP000244867">
    <property type="component" value="Unassembled WGS sequence"/>
</dbReference>
<proteinExistence type="predicted"/>
<reference evidence="4 5" key="1">
    <citation type="submission" date="2018-03" db="EMBL/GenBank/DDBJ databases">
        <authorList>
            <person name="Keele B.F."/>
        </authorList>
    </citation>
    <scope>NUCLEOTIDE SEQUENCE [LARGE SCALE GENOMIC DNA]</scope>
    <source>
        <strain evidence="4 5">IB-3</strain>
    </source>
</reference>
<dbReference type="PIRSF" id="PIRSF014972">
    <property type="entry name" value="FlK"/>
    <property type="match status" value="1"/>
</dbReference>
<feature type="domain" description="Fluoroacetyl-CoA-specific thioesterase-like" evidence="3">
    <location>
        <begin position="12"/>
        <end position="117"/>
    </location>
</feature>
<dbReference type="InterPro" id="IPR029069">
    <property type="entry name" value="HotDog_dom_sf"/>
</dbReference>
<keyword evidence="5" id="KW-1185">Reference proteome</keyword>
<evidence type="ECO:0000256" key="2">
    <source>
        <dbReference type="PIRSR" id="PIRSR014972-2"/>
    </source>
</evidence>
<dbReference type="SUPFAM" id="SSF54637">
    <property type="entry name" value="Thioesterase/thiol ester dehydrase-isomerase"/>
    <property type="match status" value="1"/>
</dbReference>
<dbReference type="Pfam" id="PF22636">
    <property type="entry name" value="FlK"/>
    <property type="match status" value="1"/>
</dbReference>
<feature type="active site" evidence="1">
    <location>
        <position position="31"/>
    </location>
</feature>